<keyword evidence="6" id="KW-1185">Reference proteome</keyword>
<feature type="repeat" description="ANK" evidence="3">
    <location>
        <begin position="347"/>
        <end position="379"/>
    </location>
</feature>
<dbReference type="PROSITE" id="PS50088">
    <property type="entry name" value="ANK_REPEAT"/>
    <property type="match status" value="8"/>
</dbReference>
<evidence type="ECO:0000256" key="1">
    <source>
        <dbReference type="ARBA" id="ARBA00022737"/>
    </source>
</evidence>
<organism evidence="5 6">
    <name type="scientific">Symbiodinium necroappetens</name>
    <dbReference type="NCBI Taxonomy" id="1628268"/>
    <lineage>
        <taxon>Eukaryota</taxon>
        <taxon>Sar</taxon>
        <taxon>Alveolata</taxon>
        <taxon>Dinophyceae</taxon>
        <taxon>Suessiales</taxon>
        <taxon>Symbiodiniaceae</taxon>
        <taxon>Symbiodinium</taxon>
    </lineage>
</organism>
<dbReference type="EMBL" id="CAJNJA010006287">
    <property type="protein sequence ID" value="CAE7208333.1"/>
    <property type="molecule type" value="Genomic_DNA"/>
</dbReference>
<evidence type="ECO:0000313" key="6">
    <source>
        <dbReference type="Proteomes" id="UP000601435"/>
    </source>
</evidence>
<feature type="repeat" description="ANK" evidence="3">
    <location>
        <begin position="80"/>
        <end position="112"/>
    </location>
</feature>
<feature type="region of interest" description="Disordered" evidence="4">
    <location>
        <begin position="713"/>
        <end position="733"/>
    </location>
</feature>
<feature type="repeat" description="ANK" evidence="3">
    <location>
        <begin position="380"/>
        <end position="412"/>
    </location>
</feature>
<dbReference type="Gene3D" id="1.25.40.20">
    <property type="entry name" value="Ankyrin repeat-containing domain"/>
    <property type="match status" value="4"/>
</dbReference>
<comment type="caution">
    <text evidence="5">The sequence shown here is derived from an EMBL/GenBank/DDBJ whole genome shotgun (WGS) entry which is preliminary data.</text>
</comment>
<accession>A0A812JPW2</accession>
<evidence type="ECO:0000313" key="5">
    <source>
        <dbReference type="EMBL" id="CAE7208333.1"/>
    </source>
</evidence>
<proteinExistence type="predicted"/>
<protein>
    <submittedName>
        <fullName evidence="5">ANK1 protein</fullName>
    </submittedName>
</protein>
<dbReference type="Pfam" id="PF00023">
    <property type="entry name" value="Ank"/>
    <property type="match status" value="1"/>
</dbReference>
<feature type="repeat" description="ANK" evidence="3">
    <location>
        <begin position="113"/>
        <end position="145"/>
    </location>
</feature>
<dbReference type="PANTHER" id="PTHR24198:SF165">
    <property type="entry name" value="ANKYRIN REPEAT-CONTAINING PROTEIN-RELATED"/>
    <property type="match status" value="1"/>
</dbReference>
<feature type="region of interest" description="Disordered" evidence="4">
    <location>
        <begin position="530"/>
        <end position="550"/>
    </location>
</feature>
<evidence type="ECO:0000256" key="3">
    <source>
        <dbReference type="PROSITE-ProRule" id="PRU00023"/>
    </source>
</evidence>
<evidence type="ECO:0000256" key="4">
    <source>
        <dbReference type="SAM" id="MobiDB-lite"/>
    </source>
</evidence>
<feature type="repeat" description="ANK" evidence="3">
    <location>
        <begin position="483"/>
        <end position="515"/>
    </location>
</feature>
<feature type="repeat" description="ANK" evidence="3">
    <location>
        <begin position="314"/>
        <end position="346"/>
    </location>
</feature>
<dbReference type="PROSITE" id="PS50297">
    <property type="entry name" value="ANK_REP_REGION"/>
    <property type="match status" value="8"/>
</dbReference>
<feature type="repeat" description="ANK" evidence="3">
    <location>
        <begin position="247"/>
        <end position="280"/>
    </location>
</feature>
<dbReference type="Pfam" id="PF13637">
    <property type="entry name" value="Ank_4"/>
    <property type="match status" value="2"/>
</dbReference>
<dbReference type="PRINTS" id="PR01415">
    <property type="entry name" value="ANKYRIN"/>
</dbReference>
<dbReference type="PANTHER" id="PTHR24198">
    <property type="entry name" value="ANKYRIN REPEAT AND PROTEIN KINASE DOMAIN-CONTAINING PROTEIN"/>
    <property type="match status" value="1"/>
</dbReference>
<evidence type="ECO:0000256" key="2">
    <source>
        <dbReference type="ARBA" id="ARBA00023043"/>
    </source>
</evidence>
<reference evidence="5" key="1">
    <citation type="submission" date="2021-02" db="EMBL/GenBank/DDBJ databases">
        <authorList>
            <person name="Dougan E. K."/>
            <person name="Rhodes N."/>
            <person name="Thang M."/>
            <person name="Chan C."/>
        </authorList>
    </citation>
    <scope>NUCLEOTIDE SEQUENCE</scope>
</reference>
<dbReference type="InterPro" id="IPR002110">
    <property type="entry name" value="Ankyrin_rpt"/>
</dbReference>
<dbReference type="InterPro" id="IPR036770">
    <property type="entry name" value="Ankyrin_rpt-contain_sf"/>
</dbReference>
<dbReference type="SUPFAM" id="SSF48403">
    <property type="entry name" value="Ankyrin repeat"/>
    <property type="match status" value="3"/>
</dbReference>
<sequence length="951" mass="103900">MEPSLEGAQEIPVHFDCRGGGTDLAVLSGSTEAVDFLLQKRAIPEHGNKRTPLHLAAQWNHVGPLQALAALGFLETGDCDGTRPLHLAARFGHEEAVKALLGLGADVAAKTVFGRTSLHWAALNGHAKMTKLLLESRSPPDERDGAGWTAFHWAIRRGHDDCARALRDGGADIHCQDLRSSRNALHIAAAADSSPELLEDLAAWGVELLETDVGQKVPLHLAAQWGKLRNIGKLLEMKSDVEARCSHQRTALHLAARRGHASLCTKLVDEGGADIHSADATGSTPFALACRFGHFDIVLAMAKCRVDMTSMEKDGMTALHWAARFGNTAVVRHMVGLRADVAAATRYGRHPLHCAAIEGKKEAVEALIKLRSNVHHPQKDGWLPIHLASRYKHVSVIMTLIEHRADPNAKGVNNKTPAQLCARQNGYFSDLGFDKLQQDESGRHALHTAAIHGSERWFNGYQAATRNPAGVQLILGLATPDAQGRTPLHLAAAFGRHLVVKEILARFLDENGSFNRCWHRVKLRGFYNRMDDEEDDDSSEPPPLPVLTRDRKGRLPLHAAALGGFPTVVGQLVSFMLEKLDCSVADILRPDDEGASALDLACRRRDDAAARRLSEKLGVELPLSSRGRTPPSTGDEVCLKRVLQLEHGTLSKGTLGRVEAASDSTVKLQFTESTVDHHALTMAEYMLHCATKQRYIVNFSHLKCRKGRRSLRLGKRREMPGSPQRLDDDGSCSEHVEEGTVVEGFDLGDAWLLSEGGWLPTHIQLRSSRSLPVLSAWNGPPINVGDVVMTVKELVLPAIGVLKPDSVGIVRRINSNEVLLKLEAAKGGGCTVSLADTVFAEHMQLTGYRCMMEDPYPSAPPEGILVTHRKHGCGVVQHIHKTSNGTTRGFSVIFGDETRSQLPADRRGLRLICTPPPQEIAAYFRKKEQILRRKHPHVSAVQTGTCQASET</sequence>
<dbReference type="OrthoDB" id="445896at2759"/>
<dbReference type="AlphaFoldDB" id="A0A812JPW2"/>
<feature type="repeat" description="ANK" evidence="3">
    <location>
        <begin position="146"/>
        <end position="178"/>
    </location>
</feature>
<dbReference type="Proteomes" id="UP000601435">
    <property type="component" value="Unassembled WGS sequence"/>
</dbReference>
<keyword evidence="2 3" id="KW-0040">ANK repeat</keyword>
<dbReference type="Pfam" id="PF12796">
    <property type="entry name" value="Ank_2"/>
    <property type="match status" value="2"/>
</dbReference>
<keyword evidence="1" id="KW-0677">Repeat</keyword>
<dbReference type="SMART" id="SM00248">
    <property type="entry name" value="ANK"/>
    <property type="match status" value="14"/>
</dbReference>
<name>A0A812JPW2_9DINO</name>
<gene>
    <name evidence="5" type="primary">ANK1</name>
    <name evidence="5" type="ORF">SNEC2469_LOCUS1937</name>
</gene>